<protein>
    <submittedName>
        <fullName evidence="1">Uncharacterized protein</fullName>
    </submittedName>
</protein>
<accession>A0A2P2PPM4</accession>
<proteinExistence type="predicted"/>
<dbReference type="AlphaFoldDB" id="A0A2P2PPM4"/>
<reference evidence="1" key="1">
    <citation type="submission" date="2018-02" db="EMBL/GenBank/DDBJ databases">
        <title>Rhizophora mucronata_Transcriptome.</title>
        <authorList>
            <person name="Meera S.P."/>
            <person name="Sreeshan A."/>
            <person name="Augustine A."/>
        </authorList>
    </citation>
    <scope>NUCLEOTIDE SEQUENCE</scope>
    <source>
        <tissue evidence="1">Leaf</tissue>
    </source>
</reference>
<organism evidence="1">
    <name type="scientific">Rhizophora mucronata</name>
    <name type="common">Asiatic mangrove</name>
    <dbReference type="NCBI Taxonomy" id="61149"/>
    <lineage>
        <taxon>Eukaryota</taxon>
        <taxon>Viridiplantae</taxon>
        <taxon>Streptophyta</taxon>
        <taxon>Embryophyta</taxon>
        <taxon>Tracheophyta</taxon>
        <taxon>Spermatophyta</taxon>
        <taxon>Magnoliopsida</taxon>
        <taxon>eudicotyledons</taxon>
        <taxon>Gunneridae</taxon>
        <taxon>Pentapetalae</taxon>
        <taxon>rosids</taxon>
        <taxon>fabids</taxon>
        <taxon>Malpighiales</taxon>
        <taxon>Rhizophoraceae</taxon>
        <taxon>Rhizophora</taxon>
    </lineage>
</organism>
<sequence>MEGLPLDFSFSIHTKAPSFYAITDTQFSSPKSIAQKQWQPYYHKPLHQTKCRNQHPKY</sequence>
<dbReference type="EMBL" id="GGEC01076212">
    <property type="protein sequence ID" value="MBX56696.1"/>
    <property type="molecule type" value="Transcribed_RNA"/>
</dbReference>
<name>A0A2P2PPM4_RHIMU</name>
<evidence type="ECO:0000313" key="1">
    <source>
        <dbReference type="EMBL" id="MBX56696.1"/>
    </source>
</evidence>